<dbReference type="AlphaFoldDB" id="A0A645G1T8"/>
<sequence length="135" mass="15480">MKNAVNGFAHDGAVGLVETEHKRFVVLVHPGNHHEKHVWDSPFSFMRIAQGLSLCANFFLRYIFFLDDIERSACKTAVVELFAQGVFPKLLLKEVKVALRFKRPFALMKCFEGLFVKHPLVFAVVNRLVVDFVLY</sequence>
<gene>
    <name evidence="1" type="ORF">SDC9_168177</name>
</gene>
<accession>A0A645G1T8</accession>
<name>A0A645G1T8_9ZZZZ</name>
<proteinExistence type="predicted"/>
<dbReference type="EMBL" id="VSSQ01068639">
    <property type="protein sequence ID" value="MPN20798.1"/>
    <property type="molecule type" value="Genomic_DNA"/>
</dbReference>
<comment type="caution">
    <text evidence="1">The sequence shown here is derived from an EMBL/GenBank/DDBJ whole genome shotgun (WGS) entry which is preliminary data.</text>
</comment>
<protein>
    <submittedName>
        <fullName evidence="1">Uncharacterized protein</fullName>
    </submittedName>
</protein>
<reference evidence="1" key="1">
    <citation type="submission" date="2019-08" db="EMBL/GenBank/DDBJ databases">
        <authorList>
            <person name="Kucharzyk K."/>
            <person name="Murdoch R.W."/>
            <person name="Higgins S."/>
            <person name="Loffler F."/>
        </authorList>
    </citation>
    <scope>NUCLEOTIDE SEQUENCE</scope>
</reference>
<organism evidence="1">
    <name type="scientific">bioreactor metagenome</name>
    <dbReference type="NCBI Taxonomy" id="1076179"/>
    <lineage>
        <taxon>unclassified sequences</taxon>
        <taxon>metagenomes</taxon>
        <taxon>ecological metagenomes</taxon>
    </lineage>
</organism>
<evidence type="ECO:0000313" key="1">
    <source>
        <dbReference type="EMBL" id="MPN20798.1"/>
    </source>
</evidence>